<evidence type="ECO:0000313" key="3">
    <source>
        <dbReference type="EMBL" id="PAS92490.1"/>
    </source>
</evidence>
<protein>
    <recommendedName>
        <fullName evidence="6">YebB family permuted papain-like enzyme</fullName>
    </recommendedName>
</protein>
<dbReference type="InterPro" id="IPR024453">
    <property type="entry name" value="Peptidase_C92"/>
</dbReference>
<dbReference type="EMBL" id="MDUX01000002">
    <property type="protein sequence ID" value="KAF7600772.1"/>
    <property type="molecule type" value="Genomic_DNA"/>
</dbReference>
<reference evidence="2 5" key="1">
    <citation type="submission" date="2016-08" db="EMBL/GenBank/DDBJ databases">
        <title>Candidatus Dactylopiibacterium carminicum genome sequence.</title>
        <authorList>
            <person name="Ramirez-Puebla S.T."/>
            <person name="Ormeno-Orrillo E."/>
            <person name="Vera-Ponce De Leon A."/>
            <person name="Luis L."/>
            <person name="Sanchez-Flores A."/>
            <person name="Monica R."/>
            <person name="Martinez-Romero E."/>
        </authorList>
    </citation>
    <scope>NUCLEOTIDE SEQUENCE [LARGE SCALE GENOMIC DNA]</scope>
    <source>
        <strain evidence="2">END1</strain>
    </source>
</reference>
<accession>A0A272ES05</accession>
<keyword evidence="1" id="KW-0732">Signal</keyword>
<dbReference type="Pfam" id="PF05708">
    <property type="entry name" value="Peptidase_C92"/>
    <property type="match status" value="1"/>
</dbReference>
<feature type="chain" id="PRO_5012854584" description="YebB family permuted papain-like enzyme" evidence="1">
    <location>
        <begin position="21"/>
        <end position="217"/>
    </location>
</feature>
<evidence type="ECO:0000313" key="4">
    <source>
        <dbReference type="Proteomes" id="UP000216107"/>
    </source>
</evidence>
<evidence type="ECO:0000313" key="5">
    <source>
        <dbReference type="Proteomes" id="UP000623509"/>
    </source>
</evidence>
<dbReference type="SUPFAM" id="SSF54001">
    <property type="entry name" value="Cysteine proteinases"/>
    <property type="match status" value="1"/>
</dbReference>
<evidence type="ECO:0000256" key="1">
    <source>
        <dbReference type="SAM" id="SignalP"/>
    </source>
</evidence>
<reference evidence="3 4" key="2">
    <citation type="submission" date="2017-07" db="EMBL/GenBank/DDBJ databases">
        <title>Candidatus Dactylopiibacterium carminicum, a nitrogen-fixing symbiont of the cochineal insect Dactylopius coccus and Dactylopius opuntiae (Hemiptera: Coccoidea: Dactylopiidae).</title>
        <authorList>
            <person name="Vera A."/>
        </authorList>
    </citation>
    <scope>NUCLEOTIDE SEQUENCE [LARGE SCALE GENOMIC DNA]</scope>
    <source>
        <strain evidence="3 4">NFDCM</strain>
    </source>
</reference>
<keyword evidence="5" id="KW-1185">Reference proteome</keyword>
<dbReference type="NCBIfam" id="NF008547">
    <property type="entry name" value="PRK11470.1"/>
    <property type="match status" value="1"/>
</dbReference>
<dbReference type="OrthoDB" id="6117294at2"/>
<sequence length="217" mass="23812">MSLTLGLSAAPVLATPAAAAADGTFADTPLAAPAVDSIRIGDLIFIHVTPLPFEKVSQATGSWTNHVGIVVDVVEGEPVVAESTFPRSKMTRFSAFVARSAEGRYAVRRLNAPLDDTMRQGLLEASRKRMGIFYDTGFNLDSSRQFCSRFVHEVLQEAIGVQVGESETFRELLARNPETELGFWRAWYFGFIPWERTTITPASLYHSPTLITVTTAE</sequence>
<dbReference type="Proteomes" id="UP000623509">
    <property type="component" value="Unassembled WGS sequence"/>
</dbReference>
<proteinExistence type="predicted"/>
<feature type="signal peptide" evidence="1">
    <location>
        <begin position="1"/>
        <end position="20"/>
    </location>
</feature>
<dbReference type="EMBL" id="NMRN01000037">
    <property type="protein sequence ID" value="PAS92490.1"/>
    <property type="molecule type" value="Genomic_DNA"/>
</dbReference>
<evidence type="ECO:0000313" key="2">
    <source>
        <dbReference type="EMBL" id="KAF7600772.1"/>
    </source>
</evidence>
<gene>
    <name evidence="2" type="ORF">BGI27_01050</name>
    <name evidence="3" type="ORF">CGU29_11435</name>
</gene>
<organism evidence="3 4">
    <name type="scientific">Candidatus Dactylopiibacterium carminicum</name>
    <dbReference type="NCBI Taxonomy" id="857335"/>
    <lineage>
        <taxon>Bacteria</taxon>
        <taxon>Pseudomonadati</taxon>
        <taxon>Pseudomonadota</taxon>
        <taxon>Betaproteobacteria</taxon>
        <taxon>Rhodocyclales</taxon>
        <taxon>Rhodocyclaceae</taxon>
        <taxon>Candidatus Dactylopiibacterium</taxon>
    </lineage>
</organism>
<evidence type="ECO:0008006" key="6">
    <source>
        <dbReference type="Google" id="ProtNLM"/>
    </source>
</evidence>
<comment type="caution">
    <text evidence="3">The sequence shown here is derived from an EMBL/GenBank/DDBJ whole genome shotgun (WGS) entry which is preliminary data.</text>
</comment>
<dbReference type="Proteomes" id="UP000216107">
    <property type="component" value="Unassembled WGS sequence"/>
</dbReference>
<dbReference type="Gene3D" id="3.90.1720.10">
    <property type="entry name" value="endopeptidase domain like (from Nostoc punctiforme)"/>
    <property type="match status" value="1"/>
</dbReference>
<dbReference type="InterPro" id="IPR038765">
    <property type="entry name" value="Papain-like_cys_pep_sf"/>
</dbReference>
<dbReference type="AlphaFoldDB" id="A0A272ES05"/>
<name>A0A272ES05_9RHOO</name>